<name>A0A0K2UKF9_LEPSM</name>
<organism evidence="1">
    <name type="scientific">Lepeophtheirus salmonis</name>
    <name type="common">Salmon louse</name>
    <name type="synonym">Caligus salmonis</name>
    <dbReference type="NCBI Taxonomy" id="72036"/>
    <lineage>
        <taxon>Eukaryota</taxon>
        <taxon>Metazoa</taxon>
        <taxon>Ecdysozoa</taxon>
        <taxon>Arthropoda</taxon>
        <taxon>Crustacea</taxon>
        <taxon>Multicrustacea</taxon>
        <taxon>Hexanauplia</taxon>
        <taxon>Copepoda</taxon>
        <taxon>Siphonostomatoida</taxon>
        <taxon>Caligidae</taxon>
        <taxon>Lepeophtheirus</taxon>
    </lineage>
</organism>
<evidence type="ECO:0000313" key="1">
    <source>
        <dbReference type="EMBL" id="CDW38201.1"/>
    </source>
</evidence>
<dbReference type="InterPro" id="IPR021109">
    <property type="entry name" value="Peptidase_aspartic_dom_sf"/>
</dbReference>
<protein>
    <submittedName>
        <fullName evidence="1">Putative LOC102080201 [Oreochromis niloticus]</fullName>
    </submittedName>
</protein>
<dbReference type="EMBL" id="HACA01020840">
    <property type="protein sequence ID" value="CDW38201.1"/>
    <property type="molecule type" value="Transcribed_RNA"/>
</dbReference>
<reference evidence="1" key="1">
    <citation type="submission" date="2014-05" db="EMBL/GenBank/DDBJ databases">
        <authorList>
            <person name="Chronopoulou M."/>
        </authorList>
    </citation>
    <scope>NUCLEOTIDE SEQUENCE</scope>
    <source>
        <tissue evidence="1">Whole organism</tissue>
    </source>
</reference>
<accession>A0A0K2UKF9</accession>
<sequence>MLANGIPVKVKLDTGANVTVFLKAYIKTLKVKIIEKMGPARGPDGNLIEMEGRSWIEFECGEREE</sequence>
<proteinExistence type="predicted"/>
<dbReference type="SUPFAM" id="SSF50630">
    <property type="entry name" value="Acid proteases"/>
    <property type="match status" value="1"/>
</dbReference>
<dbReference type="AlphaFoldDB" id="A0A0K2UKF9"/>